<dbReference type="PANTHER" id="PTHR33938">
    <property type="entry name" value="FERULOYL ESTERASE B-RELATED"/>
    <property type="match status" value="1"/>
</dbReference>
<evidence type="ECO:0000256" key="10">
    <source>
        <dbReference type="RuleBase" id="RU361238"/>
    </source>
</evidence>
<dbReference type="Pfam" id="PF07519">
    <property type="entry name" value="Tannase"/>
    <property type="match status" value="1"/>
</dbReference>
<keyword evidence="14" id="KW-1185">Reference proteome</keyword>
<keyword evidence="3" id="KW-0624">Polysaccharide degradation</keyword>
<keyword evidence="4" id="KW-0479">Metal-binding</keyword>
<evidence type="ECO:0000313" key="13">
    <source>
        <dbReference type="EMBL" id="KAJ6256145.1"/>
    </source>
</evidence>
<evidence type="ECO:0000256" key="5">
    <source>
        <dbReference type="ARBA" id="ARBA00022729"/>
    </source>
</evidence>
<keyword evidence="7" id="KW-0106">Calcium</keyword>
<evidence type="ECO:0000256" key="8">
    <source>
        <dbReference type="ARBA" id="ARBA00023157"/>
    </source>
</evidence>
<dbReference type="GO" id="GO:0045493">
    <property type="term" value="P:xylan catabolic process"/>
    <property type="evidence" value="ECO:0007669"/>
    <property type="project" value="UniProtKB-KW"/>
</dbReference>
<dbReference type="AlphaFoldDB" id="A0AAD6IPR8"/>
<keyword evidence="3" id="KW-0119">Carbohydrate metabolism</keyword>
<evidence type="ECO:0000256" key="4">
    <source>
        <dbReference type="ARBA" id="ARBA00022723"/>
    </source>
</evidence>
<evidence type="ECO:0000256" key="6">
    <source>
        <dbReference type="ARBA" id="ARBA00022801"/>
    </source>
</evidence>
<keyword evidence="5 10" id="KW-0732">Signal</keyword>
<keyword evidence="12" id="KW-0472">Membrane</keyword>
<gene>
    <name evidence="13" type="ORF">Dda_8980</name>
</gene>
<comment type="similarity">
    <text evidence="1 10">Belongs to the tannase family.</text>
</comment>
<dbReference type="Proteomes" id="UP001221413">
    <property type="component" value="Unassembled WGS sequence"/>
</dbReference>
<keyword evidence="12" id="KW-0812">Transmembrane</keyword>
<proteinExistence type="inferred from homology"/>
<evidence type="ECO:0000256" key="12">
    <source>
        <dbReference type="SAM" id="Phobius"/>
    </source>
</evidence>
<accession>A0AAD6IPR8</accession>
<feature type="compositionally biased region" description="Low complexity" evidence="11">
    <location>
        <begin position="158"/>
        <end position="214"/>
    </location>
</feature>
<keyword evidence="12" id="KW-1133">Transmembrane helix</keyword>
<feature type="transmembrane region" description="Helical" evidence="12">
    <location>
        <begin position="225"/>
        <end position="248"/>
    </location>
</feature>
<dbReference type="EC" id="3.1.1.-" evidence="10"/>
<evidence type="ECO:0000256" key="1">
    <source>
        <dbReference type="ARBA" id="ARBA00006249"/>
    </source>
</evidence>
<dbReference type="GO" id="GO:0046872">
    <property type="term" value="F:metal ion binding"/>
    <property type="evidence" value="ECO:0007669"/>
    <property type="project" value="UniProtKB-KW"/>
</dbReference>
<dbReference type="EMBL" id="JAQGDS010000014">
    <property type="protein sequence ID" value="KAJ6256145.1"/>
    <property type="molecule type" value="Genomic_DNA"/>
</dbReference>
<evidence type="ECO:0000256" key="11">
    <source>
        <dbReference type="SAM" id="MobiDB-lite"/>
    </source>
</evidence>
<feature type="region of interest" description="Disordered" evidence="11">
    <location>
        <begin position="158"/>
        <end position="218"/>
    </location>
</feature>
<keyword evidence="2" id="KW-0719">Serine esterase</keyword>
<evidence type="ECO:0000256" key="7">
    <source>
        <dbReference type="ARBA" id="ARBA00022837"/>
    </source>
</evidence>
<name>A0AAD6IPR8_DREDA</name>
<dbReference type="GO" id="GO:0030600">
    <property type="term" value="F:feruloyl esterase activity"/>
    <property type="evidence" value="ECO:0007669"/>
    <property type="project" value="UniProtKB-EC"/>
</dbReference>
<evidence type="ECO:0000256" key="2">
    <source>
        <dbReference type="ARBA" id="ARBA00022487"/>
    </source>
</evidence>
<dbReference type="SUPFAM" id="SSF53474">
    <property type="entry name" value="alpha/beta-Hydrolases"/>
    <property type="match status" value="1"/>
</dbReference>
<keyword evidence="3" id="KW-0858">Xylan degradation</keyword>
<dbReference type="PANTHER" id="PTHR33938:SF15">
    <property type="entry name" value="FERULOYL ESTERASE B-RELATED"/>
    <property type="match status" value="1"/>
</dbReference>
<feature type="transmembrane region" description="Helical" evidence="12">
    <location>
        <begin position="283"/>
        <end position="301"/>
    </location>
</feature>
<evidence type="ECO:0000313" key="14">
    <source>
        <dbReference type="Proteomes" id="UP001221413"/>
    </source>
</evidence>
<evidence type="ECO:0000256" key="9">
    <source>
        <dbReference type="ARBA" id="ARBA00034075"/>
    </source>
</evidence>
<dbReference type="InterPro" id="IPR011118">
    <property type="entry name" value="Tannase/feruloyl_esterase"/>
</dbReference>
<protein>
    <recommendedName>
        <fullName evidence="10">Carboxylic ester hydrolase</fullName>
        <ecNumber evidence="10">3.1.1.-</ecNumber>
    </recommendedName>
</protein>
<sequence length="829" mass="89087">MQRHNLLTVLPLLARLAAGQDPSITQAPAGPEVTGKATIWSTIDYTLQRSCVQHCIWYNGPLPRGAYYHDWDDVGGELGCGHAPINGCYCNTKYSSSATSYFSSCIPYYCGSTADPENLVSAISLYDAYCATANGNPSKPVPSPVPAQATAAAKVSSSADAAATSNAPNAPNSPATPPASSGTTRPASAAAETAVGASGTQSSASPSDSGSSDSNGGGMSKGAKIGIAVGASLGGVALIAIGVVSYMLHKRRVANSKEQPMGGIQEGVAVYYELKKMKSASQLLFLALSASLALCPSFGAASPEPHGHGDNDFKSRCSQLKRTFRPPGTTVLLATFVATGTNLTFPESANNTCPKFIVTQADICRLRLRTTTGSDSSFISEVFMPVGWERGPRRFLMAGNGGLNGCISYLDLVFGNRLGFATTSQDNGHAGDTALPFLNHPGVIEDYVYRGLINGGRLGKSAVSHFYSKNIQKSYYWGCSAGGRQGMRLAQDFPKEYDGILAAAPALYSPAGNGLSARIFKITGPPGAPTWLSLDQWRRVHQMVIDQCDWIDGVLDNVLEDPMKCEPRPEALLCAHGQTWKSHRCLTSPQVNTVRQFYSPFYGKNGELIYPRWNPLTREFLGFRVLYGGVPSYFAQEWYQNALYSDRSWTIANDWSLDTFYDDQRANLYGIATNKTNLSGLKSSGAKLIVYHGLTDGLIPSTASYRYYDDVVRDMGLRSEQLDDFFRFFPVSGLDHCYSGEGPWFVGGPAQTAIVGGSNIDPEDGALMKLVKWVEGGPRHAPETLMGHILVNGTVQGKREHCKYPSKTVYKGTGDPKLPSSWKCNNVVV</sequence>
<keyword evidence="6 10" id="KW-0378">Hydrolase</keyword>
<keyword evidence="8" id="KW-1015">Disulfide bond</keyword>
<organism evidence="13 14">
    <name type="scientific">Drechslerella dactyloides</name>
    <name type="common">Nematode-trapping fungus</name>
    <name type="synonym">Arthrobotrys dactyloides</name>
    <dbReference type="NCBI Taxonomy" id="74499"/>
    <lineage>
        <taxon>Eukaryota</taxon>
        <taxon>Fungi</taxon>
        <taxon>Dikarya</taxon>
        <taxon>Ascomycota</taxon>
        <taxon>Pezizomycotina</taxon>
        <taxon>Orbiliomycetes</taxon>
        <taxon>Orbiliales</taxon>
        <taxon>Orbiliaceae</taxon>
        <taxon>Drechslerella</taxon>
    </lineage>
</organism>
<reference evidence="13" key="1">
    <citation type="submission" date="2023-01" db="EMBL/GenBank/DDBJ databases">
        <title>The chitinases involved in constricting ring structure development in the nematode-trapping fungus Drechslerella dactyloides.</title>
        <authorList>
            <person name="Wang R."/>
            <person name="Zhang L."/>
            <person name="Tang P."/>
            <person name="Li S."/>
            <person name="Liang L."/>
        </authorList>
    </citation>
    <scope>NUCLEOTIDE SEQUENCE</scope>
    <source>
        <strain evidence="13">YMF1.00031</strain>
    </source>
</reference>
<comment type="caution">
    <text evidence="13">The sequence shown here is derived from an EMBL/GenBank/DDBJ whole genome shotgun (WGS) entry which is preliminary data.</text>
</comment>
<dbReference type="InterPro" id="IPR029058">
    <property type="entry name" value="AB_hydrolase_fold"/>
</dbReference>
<comment type="catalytic activity">
    <reaction evidence="9">
        <text>feruloyl-polysaccharide + H2O = ferulate + polysaccharide.</text>
        <dbReference type="EC" id="3.1.1.73"/>
    </reaction>
</comment>
<feature type="signal peptide" evidence="10">
    <location>
        <begin position="1"/>
        <end position="19"/>
    </location>
</feature>
<evidence type="ECO:0000256" key="3">
    <source>
        <dbReference type="ARBA" id="ARBA00022651"/>
    </source>
</evidence>
<feature type="chain" id="PRO_5041776426" description="Carboxylic ester hydrolase" evidence="10">
    <location>
        <begin position="20"/>
        <end position="829"/>
    </location>
</feature>